<dbReference type="SUPFAM" id="SSF81606">
    <property type="entry name" value="PP2C-like"/>
    <property type="match status" value="1"/>
</dbReference>
<keyword evidence="3" id="KW-1185">Reference proteome</keyword>
<protein>
    <submittedName>
        <fullName evidence="2">Ptc1p</fullName>
    </submittedName>
</protein>
<dbReference type="Pfam" id="PF00481">
    <property type="entry name" value="PP2C"/>
    <property type="match status" value="1"/>
</dbReference>
<evidence type="ECO:0000313" key="3">
    <source>
        <dbReference type="Proteomes" id="UP000037460"/>
    </source>
</evidence>
<dbReference type="GO" id="GO:0004722">
    <property type="term" value="F:protein serine/threonine phosphatase activity"/>
    <property type="evidence" value="ECO:0007669"/>
    <property type="project" value="InterPro"/>
</dbReference>
<dbReference type="AlphaFoldDB" id="A0A0M0JKG7"/>
<accession>A0A0M0JKG7</accession>
<feature type="domain" description="PPM-type phosphatase" evidence="1">
    <location>
        <begin position="1"/>
        <end position="240"/>
    </location>
</feature>
<dbReference type="SMART" id="SM00332">
    <property type="entry name" value="PP2Cc"/>
    <property type="match status" value="1"/>
</dbReference>
<dbReference type="PROSITE" id="PS51746">
    <property type="entry name" value="PPM_2"/>
    <property type="match status" value="1"/>
</dbReference>
<evidence type="ECO:0000259" key="1">
    <source>
        <dbReference type="PROSITE" id="PS51746"/>
    </source>
</evidence>
<dbReference type="PANTHER" id="PTHR13832:SF827">
    <property type="entry name" value="PROTEIN PHOSPHATASE 1L"/>
    <property type="match status" value="1"/>
</dbReference>
<evidence type="ECO:0000313" key="2">
    <source>
        <dbReference type="EMBL" id="KOO26758.1"/>
    </source>
</evidence>
<dbReference type="PANTHER" id="PTHR13832">
    <property type="entry name" value="PROTEIN PHOSPHATASE 2C"/>
    <property type="match status" value="1"/>
</dbReference>
<dbReference type="InterPro" id="IPR015655">
    <property type="entry name" value="PP2C"/>
</dbReference>
<sequence>MEDDYTVVEDFADRRGSLYCGLYDGHGGRLAVDFVAKNLHGSIERELRSGPAGDAPLEAMRRGFLKCDRQLLQCGAMQVGTTVAVCLCLPGPSGQLELHAANAGDSRIVLISEHAPTRLSVDHVATDPVEVRRVQELGGRVVNQRVGSVLAVTRALGDHALKSGSGLTADPHCVAHTCGVADRFVLLASDGLWDVLSDGDAHRIVLQHAHLAPSEIAAKLVQAALDGGTRDNVSALVLRLR</sequence>
<dbReference type="OrthoDB" id="10264738at2759"/>
<proteinExistence type="predicted"/>
<dbReference type="Gene3D" id="3.60.40.10">
    <property type="entry name" value="PPM-type phosphatase domain"/>
    <property type="match status" value="1"/>
</dbReference>
<dbReference type="Proteomes" id="UP000037460">
    <property type="component" value="Unassembled WGS sequence"/>
</dbReference>
<gene>
    <name evidence="2" type="ORF">Ctob_008969</name>
</gene>
<dbReference type="EMBL" id="JWZX01002807">
    <property type="protein sequence ID" value="KOO26758.1"/>
    <property type="molecule type" value="Genomic_DNA"/>
</dbReference>
<comment type="caution">
    <text evidence="2">The sequence shown here is derived from an EMBL/GenBank/DDBJ whole genome shotgun (WGS) entry which is preliminary data.</text>
</comment>
<organism evidence="2 3">
    <name type="scientific">Chrysochromulina tobinii</name>
    <dbReference type="NCBI Taxonomy" id="1460289"/>
    <lineage>
        <taxon>Eukaryota</taxon>
        <taxon>Haptista</taxon>
        <taxon>Haptophyta</taxon>
        <taxon>Prymnesiophyceae</taxon>
        <taxon>Prymnesiales</taxon>
        <taxon>Chrysochromulinaceae</taxon>
        <taxon>Chrysochromulina</taxon>
    </lineage>
</organism>
<dbReference type="CDD" id="cd00143">
    <property type="entry name" value="PP2Cc"/>
    <property type="match status" value="1"/>
</dbReference>
<reference evidence="3" key="1">
    <citation type="journal article" date="2015" name="PLoS Genet.">
        <title>Genome Sequence and Transcriptome Analyses of Chrysochromulina tobin: Metabolic Tools for Enhanced Algal Fitness in the Prominent Order Prymnesiales (Haptophyceae).</title>
        <authorList>
            <person name="Hovde B.T."/>
            <person name="Deodato C.R."/>
            <person name="Hunsperger H.M."/>
            <person name="Ryken S.A."/>
            <person name="Yost W."/>
            <person name="Jha R.K."/>
            <person name="Patterson J."/>
            <person name="Monnat R.J. Jr."/>
            <person name="Barlow S.B."/>
            <person name="Starkenburg S.R."/>
            <person name="Cattolico R.A."/>
        </authorList>
    </citation>
    <scope>NUCLEOTIDE SEQUENCE</scope>
    <source>
        <strain evidence="3">CCMP291</strain>
    </source>
</reference>
<dbReference type="InterPro" id="IPR036457">
    <property type="entry name" value="PPM-type-like_dom_sf"/>
</dbReference>
<dbReference type="InterPro" id="IPR001932">
    <property type="entry name" value="PPM-type_phosphatase-like_dom"/>
</dbReference>
<name>A0A0M0JKG7_9EUKA</name>